<sequence length="430" mass="46676">MSTERVLATYLIETPYPVEDVAEVLAGEQSSGTFTQVPGETEDLRERFRARVERIQDLDSVETPSLPGALSPGDAGASSRYGRAEVTVSWSLENMGTNLPTLQSTVLGNLSELRELSGLRLLDVELPPAFAEAHPGPRFGIGGTRELVGVYDGPVIGTIIKPSVGMSPQGTAELVRDLAEGGIDFIKDDELMANPPHSPLEERVEAVMGVINGVADRTGKKVMYAFNITDDLDAMLRHHETVLNAGGTCVMVSVNSVGLVGVSHLRRHAELPIHGHRNSWGLLTRYPYLGMEFAAYQKLWRLAGVDHLHVNALQSKFWEPDESVVRSINACLKPMFAEDDRVMPVLSSGQWGGQAPDTYRSTGSTDYIYLAGAGIVAHPGGPAAGVTAIRQAWEAAVKGIPLREYAEDHRELMQSLEKFGKLRQAADRGQ</sequence>
<dbReference type="SUPFAM" id="SSF51649">
    <property type="entry name" value="RuBisCo, C-terminal domain"/>
    <property type="match status" value="1"/>
</dbReference>
<dbReference type="PANTHER" id="PTHR42704">
    <property type="entry name" value="RIBULOSE BISPHOSPHATE CARBOXYLASE"/>
    <property type="match status" value="1"/>
</dbReference>
<reference evidence="7" key="1">
    <citation type="submission" date="2020-02" db="EMBL/GenBank/DDBJ databases">
        <authorList>
            <person name="Meier V. D."/>
        </authorList>
    </citation>
    <scope>NUCLEOTIDE SEQUENCE</scope>
    <source>
        <strain evidence="7">AVDCRST_MAG25</strain>
    </source>
</reference>
<dbReference type="SFLD" id="SFLDS00014">
    <property type="entry name" value="RuBisCO"/>
    <property type="match status" value="1"/>
</dbReference>
<evidence type="ECO:0000256" key="2">
    <source>
        <dbReference type="ARBA" id="ARBA00022723"/>
    </source>
</evidence>
<dbReference type="Pfam" id="PF02788">
    <property type="entry name" value="RuBisCO_large_N"/>
    <property type="match status" value="1"/>
</dbReference>
<feature type="domain" description="Ribulose bisphosphate carboxylase large subunit ferrodoxin-like N-terminal" evidence="6">
    <location>
        <begin position="5"/>
        <end position="130"/>
    </location>
</feature>
<dbReference type="SFLD" id="SFLDG00301">
    <property type="entry name" value="RuBisCO-like_proteins"/>
    <property type="match status" value="1"/>
</dbReference>
<dbReference type="GO" id="GO:0015977">
    <property type="term" value="P:carbon fixation"/>
    <property type="evidence" value="ECO:0007669"/>
    <property type="project" value="InterPro"/>
</dbReference>
<accession>A0A6J4S0N0</accession>
<dbReference type="Gene3D" id="3.30.70.150">
    <property type="entry name" value="RuBisCO large subunit, N-terminal domain"/>
    <property type="match status" value="1"/>
</dbReference>
<dbReference type="CDD" id="cd08207">
    <property type="entry name" value="RLP_NonPhot"/>
    <property type="match status" value="1"/>
</dbReference>
<feature type="domain" description="Ribulose bisphosphate carboxylase large subunit C-terminal" evidence="5">
    <location>
        <begin position="140"/>
        <end position="419"/>
    </location>
</feature>
<dbReference type="InterPro" id="IPR000685">
    <property type="entry name" value="RuBisCO_lsu_C"/>
</dbReference>
<dbReference type="Gene3D" id="3.20.20.110">
    <property type="entry name" value="Ribulose bisphosphate carboxylase, large subunit, C-terminal domain"/>
    <property type="match status" value="1"/>
</dbReference>
<keyword evidence="3" id="KW-0460">Magnesium</keyword>
<evidence type="ECO:0000259" key="6">
    <source>
        <dbReference type="Pfam" id="PF02788"/>
    </source>
</evidence>
<dbReference type="GO" id="GO:0000287">
    <property type="term" value="F:magnesium ion binding"/>
    <property type="evidence" value="ECO:0007669"/>
    <property type="project" value="InterPro"/>
</dbReference>
<dbReference type="InterPro" id="IPR036422">
    <property type="entry name" value="RuBisCO_lsu_N_sf"/>
</dbReference>
<evidence type="ECO:0000259" key="5">
    <source>
        <dbReference type="Pfam" id="PF00016"/>
    </source>
</evidence>
<proteinExistence type="inferred from homology"/>
<dbReference type="PROSITE" id="PS00157">
    <property type="entry name" value="RUBISCO_LARGE"/>
    <property type="match status" value="1"/>
</dbReference>
<dbReference type="GO" id="GO:0016984">
    <property type="term" value="F:ribulose-bisphosphate carboxylase activity"/>
    <property type="evidence" value="ECO:0007669"/>
    <property type="project" value="InterPro"/>
</dbReference>
<evidence type="ECO:0000313" key="7">
    <source>
        <dbReference type="EMBL" id="CAA9481800.1"/>
    </source>
</evidence>
<dbReference type="Pfam" id="PF00016">
    <property type="entry name" value="RuBisCO_large"/>
    <property type="match status" value="1"/>
</dbReference>
<keyword evidence="2" id="KW-0479">Metal-binding</keyword>
<dbReference type="InterPro" id="IPR020878">
    <property type="entry name" value="RuBisCo_large_chain_AS"/>
</dbReference>
<comment type="similarity">
    <text evidence="4">Belongs to the RuBisCO large chain family.</text>
</comment>
<evidence type="ECO:0000256" key="4">
    <source>
        <dbReference type="RuleBase" id="RU003834"/>
    </source>
</evidence>
<dbReference type="InterPro" id="IPR017443">
    <property type="entry name" value="RuBisCO_lsu_fd_N"/>
</dbReference>
<dbReference type="InterPro" id="IPR033966">
    <property type="entry name" value="RuBisCO"/>
</dbReference>
<gene>
    <name evidence="7" type="ORF">AVDCRST_MAG25-2814</name>
</gene>
<protein>
    <submittedName>
        <fullName evidence="7">Ribulose bisphosphate carboxylase large chain</fullName>
    </submittedName>
</protein>
<name>A0A6J4S0N0_9ACTN</name>
<organism evidence="7">
    <name type="scientific">uncultured Rubrobacteraceae bacterium</name>
    <dbReference type="NCBI Taxonomy" id="349277"/>
    <lineage>
        <taxon>Bacteria</taxon>
        <taxon>Bacillati</taxon>
        <taxon>Actinomycetota</taxon>
        <taxon>Rubrobacteria</taxon>
        <taxon>Rubrobacterales</taxon>
        <taxon>Rubrobacteraceae</taxon>
        <taxon>environmental samples</taxon>
    </lineage>
</organism>
<comment type="cofactor">
    <cofactor evidence="1">
        <name>Mg(2+)</name>
        <dbReference type="ChEBI" id="CHEBI:18420"/>
    </cofactor>
</comment>
<evidence type="ECO:0000256" key="1">
    <source>
        <dbReference type="ARBA" id="ARBA00001946"/>
    </source>
</evidence>
<dbReference type="InterPro" id="IPR036376">
    <property type="entry name" value="RuBisCO_lsu_C_sf"/>
</dbReference>
<dbReference type="AlphaFoldDB" id="A0A6J4S0N0"/>
<evidence type="ECO:0000256" key="3">
    <source>
        <dbReference type="ARBA" id="ARBA00022842"/>
    </source>
</evidence>
<dbReference type="EMBL" id="CADCVI010000187">
    <property type="protein sequence ID" value="CAA9481800.1"/>
    <property type="molecule type" value="Genomic_DNA"/>
</dbReference>
<dbReference type="PANTHER" id="PTHR42704:SF17">
    <property type="entry name" value="RIBULOSE BISPHOSPHATE CARBOXYLASE LARGE CHAIN"/>
    <property type="match status" value="1"/>
</dbReference>
<dbReference type="SUPFAM" id="SSF54966">
    <property type="entry name" value="RuBisCO, large subunit, small (N-terminal) domain"/>
    <property type="match status" value="1"/>
</dbReference>